<accession>A0A4Q0A012</accession>
<dbReference type="AlphaFoldDB" id="A0A4Q0A012"/>
<dbReference type="Proteomes" id="UP000268162">
    <property type="component" value="Unassembled WGS sequence"/>
</dbReference>
<evidence type="ECO:0000256" key="1">
    <source>
        <dbReference type="SAM" id="MobiDB-lite"/>
    </source>
</evidence>
<dbReference type="EMBL" id="ML002352">
    <property type="protein sequence ID" value="RKP38572.1"/>
    <property type="molecule type" value="Genomic_DNA"/>
</dbReference>
<feature type="compositionally biased region" description="Pro residues" evidence="1">
    <location>
        <begin position="186"/>
        <end position="206"/>
    </location>
</feature>
<sequence>MRRRYSPGSTSDSFVTAEDTSRSYSSSSYLDSSGSSHTSSDPSTTATVSLVSNGPTDLLSGTSMDEAAFDGQASVSLTELQLRFQRLVQTPSSRAAPLSPSSELPEPRVAAVMVYSPSTSPPSSLFIPDYLSSISVSPLPARPPGTPPTLPALASLSITDPNLTSPSPSPPHSPPPTPRRSARPMEPSPITPSAPLPYTSPLPPPVSALSASPQPRRRVMSPSHHTVSRGTFSFTHSINHSPSTITPVSLLSPLTEIHSDYGGTIPDTHVTSEDLVSFLRPLSQVSRSFYEQTPLENDVELFLLRRKIEELARPDEESASSTWSTTLLPTLDGGSHSNHIDPLPRSSTPVSMIPPRPINPSAHRQSPATMSPYRSTTFPKNKLVEALKRRRNMI</sequence>
<feature type="compositionally biased region" description="Pro residues" evidence="1">
    <location>
        <begin position="167"/>
        <end position="178"/>
    </location>
</feature>
<gene>
    <name evidence="2" type="ORF">BJ085DRAFT_30696</name>
</gene>
<feature type="compositionally biased region" description="Polar residues" evidence="1">
    <location>
        <begin position="362"/>
        <end position="376"/>
    </location>
</feature>
<keyword evidence="3" id="KW-1185">Reference proteome</keyword>
<feature type="region of interest" description="Disordered" evidence="1">
    <location>
        <begin position="313"/>
        <end position="351"/>
    </location>
</feature>
<protein>
    <submittedName>
        <fullName evidence="2">Uncharacterized protein</fullName>
    </submittedName>
</protein>
<feature type="region of interest" description="Disordered" evidence="1">
    <location>
        <begin position="140"/>
        <end position="228"/>
    </location>
</feature>
<feature type="compositionally biased region" description="Low complexity" evidence="1">
    <location>
        <begin position="22"/>
        <end position="47"/>
    </location>
</feature>
<evidence type="ECO:0000313" key="2">
    <source>
        <dbReference type="EMBL" id="RKP38572.1"/>
    </source>
</evidence>
<organism evidence="2 3">
    <name type="scientific">Dimargaris cristalligena</name>
    <dbReference type="NCBI Taxonomy" id="215637"/>
    <lineage>
        <taxon>Eukaryota</taxon>
        <taxon>Fungi</taxon>
        <taxon>Fungi incertae sedis</taxon>
        <taxon>Zoopagomycota</taxon>
        <taxon>Kickxellomycotina</taxon>
        <taxon>Dimargaritomycetes</taxon>
        <taxon>Dimargaritales</taxon>
        <taxon>Dimargaritaceae</taxon>
        <taxon>Dimargaris</taxon>
    </lineage>
</organism>
<name>A0A4Q0A012_9FUNG</name>
<feature type="region of interest" description="Disordered" evidence="1">
    <location>
        <begin position="357"/>
        <end position="376"/>
    </location>
</feature>
<feature type="region of interest" description="Disordered" evidence="1">
    <location>
        <begin position="1"/>
        <end position="53"/>
    </location>
</feature>
<evidence type="ECO:0000313" key="3">
    <source>
        <dbReference type="Proteomes" id="UP000268162"/>
    </source>
</evidence>
<feature type="compositionally biased region" description="Pro residues" evidence="1">
    <location>
        <begin position="140"/>
        <end position="150"/>
    </location>
</feature>
<feature type="compositionally biased region" description="Low complexity" evidence="1">
    <location>
        <begin position="319"/>
        <end position="331"/>
    </location>
</feature>
<proteinExistence type="predicted"/>
<reference evidence="3" key="1">
    <citation type="journal article" date="2018" name="Nat. Microbiol.">
        <title>Leveraging single-cell genomics to expand the fungal tree of life.</title>
        <authorList>
            <person name="Ahrendt S.R."/>
            <person name="Quandt C.A."/>
            <person name="Ciobanu D."/>
            <person name="Clum A."/>
            <person name="Salamov A."/>
            <person name="Andreopoulos B."/>
            <person name="Cheng J.F."/>
            <person name="Woyke T."/>
            <person name="Pelin A."/>
            <person name="Henrissat B."/>
            <person name="Reynolds N.K."/>
            <person name="Benny G.L."/>
            <person name="Smith M.E."/>
            <person name="James T.Y."/>
            <person name="Grigoriev I.V."/>
        </authorList>
    </citation>
    <scope>NUCLEOTIDE SEQUENCE [LARGE SCALE GENOMIC DNA]</scope>
    <source>
        <strain evidence="3">RSA 468</strain>
    </source>
</reference>
<dbReference type="STRING" id="215637.A0A4Q0A012"/>